<dbReference type="Gene3D" id="3.40.630.30">
    <property type="match status" value="1"/>
</dbReference>
<evidence type="ECO:0000313" key="4">
    <source>
        <dbReference type="EMBL" id="VDG26633.1"/>
    </source>
</evidence>
<keyword evidence="5" id="KW-1185">Reference proteome</keyword>
<dbReference type="InterPro" id="IPR000182">
    <property type="entry name" value="GNAT_dom"/>
</dbReference>
<keyword evidence="2" id="KW-0012">Acyltransferase</keyword>
<organism evidence="4 5">
    <name type="scientific">Lactiplantibacillus mudanjiangensis</name>
    <dbReference type="NCBI Taxonomy" id="1296538"/>
    <lineage>
        <taxon>Bacteria</taxon>
        <taxon>Bacillati</taxon>
        <taxon>Bacillota</taxon>
        <taxon>Bacilli</taxon>
        <taxon>Lactobacillales</taxon>
        <taxon>Lactobacillaceae</taxon>
        <taxon>Lactiplantibacillus</taxon>
    </lineage>
</organism>
<dbReference type="AlphaFoldDB" id="A0A660DUP4"/>
<sequence>MNKISYRWSKVTDLPALFAIDQTIWNATNTPVPMIDTTLEDYVDRYPVGSQLVAVQGNQVVGMISWNALPPYPAFNQTWDIGIGVAQTAQHQGIGQGLMTALKAAAREQHIHRIQLQVLGTNWSARQFYAQQGFQVEGVAREAFWLQGQFVDDYRLAYLV</sequence>
<dbReference type="GO" id="GO:0016747">
    <property type="term" value="F:acyltransferase activity, transferring groups other than amino-acyl groups"/>
    <property type="evidence" value="ECO:0007669"/>
    <property type="project" value="InterPro"/>
</dbReference>
<evidence type="ECO:0000313" key="5">
    <source>
        <dbReference type="Proteomes" id="UP000289996"/>
    </source>
</evidence>
<gene>
    <name evidence="4" type="ORF">MUDAN_MDHGFNIF_00070</name>
</gene>
<dbReference type="Proteomes" id="UP000289996">
    <property type="component" value="Unassembled WGS sequence"/>
</dbReference>
<feature type="domain" description="N-acetyltransferase" evidence="3">
    <location>
        <begin position="4"/>
        <end position="160"/>
    </location>
</feature>
<evidence type="ECO:0000256" key="1">
    <source>
        <dbReference type="ARBA" id="ARBA00022679"/>
    </source>
</evidence>
<keyword evidence="1" id="KW-0808">Transferase</keyword>
<evidence type="ECO:0000256" key="2">
    <source>
        <dbReference type="ARBA" id="ARBA00023315"/>
    </source>
</evidence>
<accession>A0A660DUP4</accession>
<evidence type="ECO:0000259" key="3">
    <source>
        <dbReference type="PROSITE" id="PS51186"/>
    </source>
</evidence>
<dbReference type="SUPFAM" id="SSF55729">
    <property type="entry name" value="Acyl-CoA N-acyltransferases (Nat)"/>
    <property type="match status" value="1"/>
</dbReference>
<dbReference type="EMBL" id="UYIG01000001">
    <property type="protein sequence ID" value="VDG26633.1"/>
    <property type="molecule type" value="Genomic_DNA"/>
</dbReference>
<dbReference type="PANTHER" id="PTHR43877:SF2">
    <property type="entry name" value="AMINOALKYLPHOSPHONATE N-ACETYLTRANSFERASE-RELATED"/>
    <property type="match status" value="1"/>
</dbReference>
<dbReference type="RefSeq" id="WP_165449981.1">
    <property type="nucleotide sequence ID" value="NZ_UYIG01000001.1"/>
</dbReference>
<protein>
    <recommendedName>
        <fullName evidence="3">N-acetyltransferase domain-containing protein</fullName>
    </recommendedName>
</protein>
<reference evidence="4 5" key="1">
    <citation type="submission" date="2018-11" db="EMBL/GenBank/DDBJ databases">
        <authorList>
            <person name="Wuyts S."/>
        </authorList>
    </citation>
    <scope>NUCLEOTIDE SEQUENCE [LARGE SCALE GENOMIC DNA]</scope>
    <source>
        <strain evidence="4">Lactobacillus mudanjiangensis AMBF249</strain>
    </source>
</reference>
<dbReference type="InterPro" id="IPR050832">
    <property type="entry name" value="Bact_Acetyltransf"/>
</dbReference>
<dbReference type="CDD" id="cd04301">
    <property type="entry name" value="NAT_SF"/>
    <property type="match status" value="1"/>
</dbReference>
<dbReference type="PANTHER" id="PTHR43877">
    <property type="entry name" value="AMINOALKYLPHOSPHONATE N-ACETYLTRANSFERASE-RELATED-RELATED"/>
    <property type="match status" value="1"/>
</dbReference>
<name>A0A660DUP4_9LACO</name>
<dbReference type="Pfam" id="PF00583">
    <property type="entry name" value="Acetyltransf_1"/>
    <property type="match status" value="1"/>
</dbReference>
<dbReference type="InterPro" id="IPR016181">
    <property type="entry name" value="Acyl_CoA_acyltransferase"/>
</dbReference>
<dbReference type="PROSITE" id="PS51186">
    <property type="entry name" value="GNAT"/>
    <property type="match status" value="1"/>
</dbReference>
<proteinExistence type="predicted"/>